<dbReference type="Pfam" id="PF00392">
    <property type="entry name" value="GntR"/>
    <property type="match status" value="1"/>
</dbReference>
<evidence type="ECO:0000256" key="3">
    <source>
        <dbReference type="ARBA" id="ARBA00023125"/>
    </source>
</evidence>
<evidence type="ECO:0000256" key="1">
    <source>
        <dbReference type="ARBA" id="ARBA00022491"/>
    </source>
</evidence>
<evidence type="ECO:0000256" key="2">
    <source>
        <dbReference type="ARBA" id="ARBA00023015"/>
    </source>
</evidence>
<evidence type="ECO:0000313" key="7">
    <source>
        <dbReference type="Proteomes" id="UP000326912"/>
    </source>
</evidence>
<sequence length="434" mass="48557">MSTAQDQEPLLPLYRRIAQSIQQDIVQRKLVAHTKISSEVELARQFGVSHGTITKALESLVHAGVLYRQRPRGTFVAEASEAYTPTSVSSQPDIDKKEPESPAPAFYMPRHTSFVGIVIPHLGTDFLDGIVLGVESMTRSFGYGLSFAYSEDDGGLERYQIEQFLRQGVAGMIIYPCDHYVQKRDGRYVSVPPDQERIALLRSIQQQGIPFVLQDRYVPEIESSYVISDDFTAGYAATQHLIKLGHQRIGFVMIDYLLTSSGERYEGYLQCLRDHHLPVDEALMISTLKHAYPSVYNQYAMVEPCCPADIQRLLTYLQQPERPTAVVTMNDYLAVQVLYAAEQLAIRIPEDLALVCSGGSSRIGGMLRVPLTTIVQPVNEVGQQSAYILHNLISRRFTTQRQIKLPISLLIRKSCGATTTTTSIAKTLPYSLDH</sequence>
<dbReference type="SUPFAM" id="SSF46785">
    <property type="entry name" value="Winged helix' DNA-binding domain"/>
    <property type="match status" value="1"/>
</dbReference>
<organism evidence="6 7">
    <name type="scientific">Dictyobacter vulcani</name>
    <dbReference type="NCBI Taxonomy" id="2607529"/>
    <lineage>
        <taxon>Bacteria</taxon>
        <taxon>Bacillati</taxon>
        <taxon>Chloroflexota</taxon>
        <taxon>Ktedonobacteria</taxon>
        <taxon>Ktedonobacterales</taxon>
        <taxon>Dictyobacteraceae</taxon>
        <taxon>Dictyobacter</taxon>
    </lineage>
</organism>
<dbReference type="InterPro" id="IPR028082">
    <property type="entry name" value="Peripla_BP_I"/>
</dbReference>
<comment type="caution">
    <text evidence="6">The sequence shown here is derived from an EMBL/GenBank/DDBJ whole genome shotgun (WGS) entry which is preliminary data.</text>
</comment>
<dbReference type="Gene3D" id="1.10.10.10">
    <property type="entry name" value="Winged helix-like DNA-binding domain superfamily/Winged helix DNA-binding domain"/>
    <property type="match status" value="1"/>
</dbReference>
<dbReference type="CDD" id="cd07377">
    <property type="entry name" value="WHTH_GntR"/>
    <property type="match status" value="1"/>
</dbReference>
<evidence type="ECO:0000259" key="5">
    <source>
        <dbReference type="PROSITE" id="PS50949"/>
    </source>
</evidence>
<evidence type="ECO:0000313" key="6">
    <source>
        <dbReference type="EMBL" id="GER90439.1"/>
    </source>
</evidence>
<dbReference type="InterPro" id="IPR000524">
    <property type="entry name" value="Tscrpt_reg_HTH_GntR"/>
</dbReference>
<keyword evidence="3" id="KW-0238">DNA-binding</keyword>
<keyword evidence="4" id="KW-0804">Transcription</keyword>
<evidence type="ECO:0000256" key="4">
    <source>
        <dbReference type="ARBA" id="ARBA00023163"/>
    </source>
</evidence>
<keyword evidence="7" id="KW-1185">Reference proteome</keyword>
<dbReference type="SUPFAM" id="SSF53822">
    <property type="entry name" value="Periplasmic binding protein-like I"/>
    <property type="match status" value="1"/>
</dbReference>
<dbReference type="AlphaFoldDB" id="A0A5J4KWD3"/>
<reference evidence="6 7" key="1">
    <citation type="submission" date="2019-10" db="EMBL/GenBank/DDBJ databases">
        <title>Dictyobacter vulcani sp. nov., within the class Ktedonobacteria, isolated from soil of volcanic Mt. Zao.</title>
        <authorList>
            <person name="Zheng Y."/>
            <person name="Wang C.M."/>
            <person name="Sakai Y."/>
            <person name="Abe K."/>
            <person name="Yokota A."/>
            <person name="Yabe S."/>
        </authorList>
    </citation>
    <scope>NUCLEOTIDE SEQUENCE [LARGE SCALE GENOMIC DNA]</scope>
    <source>
        <strain evidence="6 7">W12</strain>
    </source>
</reference>
<dbReference type="Gene3D" id="3.40.50.2300">
    <property type="match status" value="2"/>
</dbReference>
<dbReference type="CDD" id="cd06267">
    <property type="entry name" value="PBP1_LacI_sugar_binding-like"/>
    <property type="match status" value="1"/>
</dbReference>
<dbReference type="PANTHER" id="PTHR30146">
    <property type="entry name" value="LACI-RELATED TRANSCRIPTIONAL REPRESSOR"/>
    <property type="match status" value="1"/>
</dbReference>
<keyword evidence="1" id="KW-0678">Repressor</keyword>
<gene>
    <name evidence="6" type="ORF">KDW_46010</name>
</gene>
<dbReference type="PROSITE" id="PS50949">
    <property type="entry name" value="HTH_GNTR"/>
    <property type="match status" value="1"/>
</dbReference>
<keyword evidence="2" id="KW-0805">Transcription regulation</keyword>
<dbReference type="GO" id="GO:0000976">
    <property type="term" value="F:transcription cis-regulatory region binding"/>
    <property type="evidence" value="ECO:0007669"/>
    <property type="project" value="TreeGrafter"/>
</dbReference>
<dbReference type="Pfam" id="PF13377">
    <property type="entry name" value="Peripla_BP_3"/>
    <property type="match status" value="1"/>
</dbReference>
<dbReference type="GO" id="GO:0003700">
    <property type="term" value="F:DNA-binding transcription factor activity"/>
    <property type="evidence" value="ECO:0007669"/>
    <property type="project" value="InterPro"/>
</dbReference>
<dbReference type="InterPro" id="IPR036388">
    <property type="entry name" value="WH-like_DNA-bd_sf"/>
</dbReference>
<dbReference type="PANTHER" id="PTHR30146:SF148">
    <property type="entry name" value="HTH-TYPE TRANSCRIPTIONAL REPRESSOR PURR-RELATED"/>
    <property type="match status" value="1"/>
</dbReference>
<dbReference type="InterPro" id="IPR046335">
    <property type="entry name" value="LacI/GalR-like_sensor"/>
</dbReference>
<accession>A0A5J4KWD3</accession>
<proteinExistence type="predicted"/>
<feature type="domain" description="HTH gntR-type" evidence="5">
    <location>
        <begin position="11"/>
        <end position="79"/>
    </location>
</feature>
<dbReference type="EMBL" id="BKZW01000002">
    <property type="protein sequence ID" value="GER90439.1"/>
    <property type="molecule type" value="Genomic_DNA"/>
</dbReference>
<dbReference type="SMART" id="SM00345">
    <property type="entry name" value="HTH_GNTR"/>
    <property type="match status" value="1"/>
</dbReference>
<dbReference type="RefSeq" id="WP_162005517.1">
    <property type="nucleotide sequence ID" value="NZ_BKZW01000002.1"/>
</dbReference>
<dbReference type="Proteomes" id="UP000326912">
    <property type="component" value="Unassembled WGS sequence"/>
</dbReference>
<name>A0A5J4KWD3_9CHLR</name>
<protein>
    <submittedName>
        <fullName evidence="6">LacI family transcriptional regulator</fullName>
    </submittedName>
</protein>
<dbReference type="InterPro" id="IPR036390">
    <property type="entry name" value="WH_DNA-bd_sf"/>
</dbReference>